<protein>
    <submittedName>
        <fullName evidence="1">Uncharacterized protein</fullName>
    </submittedName>
</protein>
<evidence type="ECO:0000313" key="1">
    <source>
        <dbReference type="EMBL" id="MBE6271723.1"/>
    </source>
</evidence>
<proteinExistence type="predicted"/>
<gene>
    <name evidence="1" type="ORF">E7101_12385</name>
</gene>
<reference evidence="1" key="1">
    <citation type="submission" date="2019-04" db="EMBL/GenBank/DDBJ databases">
        <title>Evolution of Biomass-Degrading Anaerobic Consortia Revealed by Metagenomics.</title>
        <authorList>
            <person name="Peng X."/>
        </authorList>
    </citation>
    <scope>NUCLEOTIDE SEQUENCE</scope>
    <source>
        <strain evidence="1">SIG140</strain>
    </source>
</reference>
<accession>A0A9D5P6H4</accession>
<dbReference type="AlphaFoldDB" id="A0A9D5P6H4"/>
<sequence length="224" mass="25436">MMISRNIIDDAYNQLSNAYYVKRDRKSIEESCKHCQSLGITNFQELANTEMTKLYSYRSIKTYPVCTSIECLPPDVLGMYALACMNVLFKMNLESIRRDCQYAYQRLSQPVQFQSIDVLYAYNEKQLTVGDFLKVIKYALALVDIVYPDNEVASVANPTIWALQGIDDALNNKSKTELMNHSLHIAADFLASNVKDSLNDTNSKRNVAVSALMVNLAIDFLLKE</sequence>
<dbReference type="Proteomes" id="UP000806522">
    <property type="component" value="Unassembled WGS sequence"/>
</dbReference>
<comment type="caution">
    <text evidence="1">The sequence shown here is derived from an EMBL/GenBank/DDBJ whole genome shotgun (WGS) entry which is preliminary data.</text>
</comment>
<name>A0A9D5P6H4_XYLRU</name>
<evidence type="ECO:0000313" key="2">
    <source>
        <dbReference type="Proteomes" id="UP000806522"/>
    </source>
</evidence>
<organism evidence="1 2">
    <name type="scientific">Xylanibacter ruminicola</name>
    <name type="common">Prevotella ruminicola</name>
    <dbReference type="NCBI Taxonomy" id="839"/>
    <lineage>
        <taxon>Bacteria</taxon>
        <taxon>Pseudomonadati</taxon>
        <taxon>Bacteroidota</taxon>
        <taxon>Bacteroidia</taxon>
        <taxon>Bacteroidales</taxon>
        <taxon>Prevotellaceae</taxon>
        <taxon>Xylanibacter</taxon>
    </lineage>
</organism>
<dbReference type="EMBL" id="SUYC01000016">
    <property type="protein sequence ID" value="MBE6271723.1"/>
    <property type="molecule type" value="Genomic_DNA"/>
</dbReference>